<dbReference type="SUPFAM" id="SSF53300">
    <property type="entry name" value="vWA-like"/>
    <property type="match status" value="1"/>
</dbReference>
<sequence>MRPPVLPVVLLAAAAVLGACTSAPPERTTLTVLASSELADLEPVLADLRRDTGVDLRLDHRGTVRASEELAVGGTGHDLAWLSTNRYLKLKSDDLPLSTTTMLSPLVVGVKAGKAEALRGASWADVASRAAAGELRFGMADPRVSGSGLAALIGVATAAAGTGAALRPEDVTCDKLQGFLTGRAFGAPGAAEVVDEYVKRQDEVDAVVAYEAAVLSLNASGQLREPLEVVYPRDGIVLSDYPLMLLNPDKRAAYDRAAEWLRSPSAQRAIMERTHRRPVDPQVERTERLREPIGTALYFPGRQEVVDALLAAYDRAGEPGRVVFVLDHSTSMAGDRIAGLREAFATLSRAGGFDRFRVGETVVLVRFAGTVLEERAVEIRGPADLEALAGALASAELSDDGTAIWSALDHAYRVVGDGTVVLMTDGENNAGISADGFLATWPDPPARTYAIRFGEADPVELDRVARATGGRVVDATSGSLLEAVKEIRGCR</sequence>
<feature type="signal peptide" evidence="2">
    <location>
        <begin position="1"/>
        <end position="18"/>
    </location>
</feature>
<dbReference type="SMART" id="SM00327">
    <property type="entry name" value="VWA"/>
    <property type="match status" value="1"/>
</dbReference>
<dbReference type="InterPro" id="IPR002035">
    <property type="entry name" value="VWF_A"/>
</dbReference>
<dbReference type="Gene3D" id="3.40.190.10">
    <property type="entry name" value="Periplasmic binding protein-like II"/>
    <property type="match status" value="2"/>
</dbReference>
<feature type="domain" description="VWFA" evidence="3">
    <location>
        <begin position="319"/>
        <end position="485"/>
    </location>
</feature>
<dbReference type="PANTHER" id="PTHR30006">
    <property type="entry name" value="THIAMINE-BINDING PERIPLASMIC PROTEIN-RELATED"/>
    <property type="match status" value="1"/>
</dbReference>
<dbReference type="PROSITE" id="PS51257">
    <property type="entry name" value="PROKAR_LIPOPROTEIN"/>
    <property type="match status" value="1"/>
</dbReference>
<evidence type="ECO:0000259" key="3">
    <source>
        <dbReference type="SMART" id="SM00327"/>
    </source>
</evidence>
<dbReference type="CDD" id="cd00198">
    <property type="entry name" value="vWFA"/>
    <property type="match status" value="1"/>
</dbReference>
<dbReference type="Pfam" id="PF13531">
    <property type="entry name" value="SBP_bac_11"/>
    <property type="match status" value="1"/>
</dbReference>
<feature type="chain" id="PRO_5047069336" evidence="2">
    <location>
        <begin position="19"/>
        <end position="491"/>
    </location>
</feature>
<gene>
    <name evidence="4" type="ORF">ACFQ3T_14165</name>
</gene>
<dbReference type="InterPro" id="IPR036465">
    <property type="entry name" value="vWFA_dom_sf"/>
</dbReference>
<organism evidence="4 5">
    <name type="scientific">Saccharothrix hoggarensis</name>
    <dbReference type="NCBI Taxonomy" id="913853"/>
    <lineage>
        <taxon>Bacteria</taxon>
        <taxon>Bacillati</taxon>
        <taxon>Actinomycetota</taxon>
        <taxon>Actinomycetes</taxon>
        <taxon>Pseudonocardiales</taxon>
        <taxon>Pseudonocardiaceae</taxon>
        <taxon>Saccharothrix</taxon>
    </lineage>
</organism>
<evidence type="ECO:0000256" key="1">
    <source>
        <dbReference type="ARBA" id="ARBA00022729"/>
    </source>
</evidence>
<proteinExistence type="predicted"/>
<evidence type="ECO:0000313" key="5">
    <source>
        <dbReference type="Proteomes" id="UP001597168"/>
    </source>
</evidence>
<dbReference type="Gene3D" id="3.40.50.410">
    <property type="entry name" value="von Willebrand factor, type A domain"/>
    <property type="match status" value="1"/>
</dbReference>
<evidence type="ECO:0000313" key="4">
    <source>
        <dbReference type="EMBL" id="MFD1148272.1"/>
    </source>
</evidence>
<keyword evidence="1 2" id="KW-0732">Signal</keyword>
<keyword evidence="5" id="KW-1185">Reference proteome</keyword>
<dbReference type="EMBL" id="JBHTLK010000059">
    <property type="protein sequence ID" value="MFD1148272.1"/>
    <property type="molecule type" value="Genomic_DNA"/>
</dbReference>
<dbReference type="Proteomes" id="UP001597168">
    <property type="component" value="Unassembled WGS sequence"/>
</dbReference>
<reference evidence="5" key="1">
    <citation type="journal article" date="2019" name="Int. J. Syst. Evol. Microbiol.">
        <title>The Global Catalogue of Microorganisms (GCM) 10K type strain sequencing project: providing services to taxonomists for standard genome sequencing and annotation.</title>
        <authorList>
            <consortium name="The Broad Institute Genomics Platform"/>
            <consortium name="The Broad Institute Genome Sequencing Center for Infectious Disease"/>
            <person name="Wu L."/>
            <person name="Ma J."/>
        </authorList>
    </citation>
    <scope>NUCLEOTIDE SEQUENCE [LARGE SCALE GENOMIC DNA]</scope>
    <source>
        <strain evidence="5">CCUG 60214</strain>
    </source>
</reference>
<dbReference type="PANTHER" id="PTHR30006:SF2">
    <property type="entry name" value="ABC TRANSPORTER SUBSTRATE-BINDING PROTEIN"/>
    <property type="match status" value="1"/>
</dbReference>
<evidence type="ECO:0000256" key="2">
    <source>
        <dbReference type="SAM" id="SignalP"/>
    </source>
</evidence>
<dbReference type="SUPFAM" id="SSF53850">
    <property type="entry name" value="Periplasmic binding protein-like II"/>
    <property type="match status" value="1"/>
</dbReference>
<name>A0ABW3QTV7_9PSEU</name>
<dbReference type="RefSeq" id="WP_380723705.1">
    <property type="nucleotide sequence ID" value="NZ_JBHTLK010000059.1"/>
</dbReference>
<accession>A0ABW3QTV7</accession>
<comment type="caution">
    <text evidence="4">The sequence shown here is derived from an EMBL/GenBank/DDBJ whole genome shotgun (WGS) entry which is preliminary data.</text>
</comment>
<dbReference type="Pfam" id="PF00092">
    <property type="entry name" value="VWA"/>
    <property type="match status" value="1"/>
</dbReference>
<protein>
    <submittedName>
        <fullName evidence="4">Substrate-binding domain-containing protein</fullName>
    </submittedName>
</protein>